<comment type="catalytic activity">
    <reaction evidence="10">
        <text>DNA(n) + a 2'-deoxyribonucleoside 5'-triphosphate = DNA(n+1) + diphosphate</text>
        <dbReference type="Rhea" id="RHEA:22508"/>
        <dbReference type="Rhea" id="RHEA-COMP:17339"/>
        <dbReference type="Rhea" id="RHEA-COMP:17340"/>
        <dbReference type="ChEBI" id="CHEBI:33019"/>
        <dbReference type="ChEBI" id="CHEBI:61560"/>
        <dbReference type="ChEBI" id="CHEBI:173112"/>
        <dbReference type="EC" id="2.7.7.7"/>
    </reaction>
</comment>
<feature type="domain" description="Polymerase/histidinol phosphatase N-terminal" evidence="12">
    <location>
        <begin position="4"/>
        <end position="71"/>
    </location>
</feature>
<dbReference type="InterPro" id="IPR004365">
    <property type="entry name" value="NA-bd_OB_tRNA"/>
</dbReference>
<dbReference type="InterPro" id="IPR004805">
    <property type="entry name" value="DnaE2/DnaE/PolC"/>
</dbReference>
<keyword evidence="6 13" id="KW-0548">Nucleotidyltransferase</keyword>
<dbReference type="InterPro" id="IPR012340">
    <property type="entry name" value="NA-bd_OB-fold"/>
</dbReference>
<dbReference type="CDD" id="cd04485">
    <property type="entry name" value="DnaE_OBF"/>
    <property type="match status" value="1"/>
</dbReference>
<evidence type="ECO:0000259" key="12">
    <source>
        <dbReference type="SMART" id="SM00481"/>
    </source>
</evidence>
<evidence type="ECO:0000256" key="11">
    <source>
        <dbReference type="SAM" id="MobiDB-lite"/>
    </source>
</evidence>
<protein>
    <recommendedName>
        <fullName evidence="4">DNA polymerase III subunit alpha</fullName>
        <ecNumber evidence="3">2.7.7.7</ecNumber>
    </recommendedName>
</protein>
<comment type="similarity">
    <text evidence="2">Belongs to the DNA polymerase type-C family. DnaE subfamily.</text>
</comment>
<dbReference type="Gene3D" id="1.10.10.1600">
    <property type="entry name" value="Bacterial DNA polymerase III alpha subunit, thumb domain"/>
    <property type="match status" value="1"/>
</dbReference>
<dbReference type="RefSeq" id="WP_256192031.1">
    <property type="nucleotide sequence ID" value="NZ_CAJKKG010000026.1"/>
</dbReference>
<evidence type="ECO:0000256" key="3">
    <source>
        <dbReference type="ARBA" id="ARBA00012417"/>
    </source>
</evidence>
<evidence type="ECO:0000256" key="5">
    <source>
        <dbReference type="ARBA" id="ARBA00022679"/>
    </source>
</evidence>
<comment type="function">
    <text evidence="9">DNA polymerase III is a complex, multichain enzyme responsible for most of the replicative synthesis in bacteria. This DNA polymerase also exhibits 3' to 5' exonuclease activity. The alpha chain is the DNA polymerase.</text>
</comment>
<dbReference type="PANTHER" id="PTHR32294">
    <property type="entry name" value="DNA POLYMERASE III SUBUNIT ALPHA"/>
    <property type="match status" value="1"/>
</dbReference>
<dbReference type="InterPro" id="IPR003141">
    <property type="entry name" value="Pol/His_phosphatase_N"/>
</dbReference>
<dbReference type="InterPro" id="IPR011708">
    <property type="entry name" value="DNA_pol3_alpha_NTPase_dom"/>
</dbReference>
<dbReference type="EMBL" id="JANFZH010000029">
    <property type="protein sequence ID" value="MCQ4840731.1"/>
    <property type="molecule type" value="Genomic_DNA"/>
</dbReference>
<dbReference type="Proteomes" id="UP001524473">
    <property type="component" value="Unassembled WGS sequence"/>
</dbReference>
<evidence type="ECO:0000313" key="13">
    <source>
        <dbReference type="EMBL" id="MCQ4840731.1"/>
    </source>
</evidence>
<evidence type="ECO:0000256" key="2">
    <source>
        <dbReference type="ARBA" id="ARBA00009496"/>
    </source>
</evidence>
<proteinExistence type="inferred from homology"/>
<evidence type="ECO:0000256" key="7">
    <source>
        <dbReference type="ARBA" id="ARBA00022705"/>
    </source>
</evidence>
<dbReference type="NCBIfam" id="NF005298">
    <property type="entry name" value="PRK06826.1"/>
    <property type="match status" value="1"/>
</dbReference>
<dbReference type="InterPro" id="IPR029460">
    <property type="entry name" value="DNAPol_HHH"/>
</dbReference>
<dbReference type="Gene3D" id="1.10.150.870">
    <property type="match status" value="1"/>
</dbReference>
<comment type="subcellular location">
    <subcellularLocation>
        <location evidence="1">Cytoplasm</location>
    </subcellularLocation>
</comment>
<evidence type="ECO:0000256" key="10">
    <source>
        <dbReference type="ARBA" id="ARBA00049244"/>
    </source>
</evidence>
<evidence type="ECO:0000256" key="8">
    <source>
        <dbReference type="ARBA" id="ARBA00022932"/>
    </source>
</evidence>
<dbReference type="NCBIfam" id="TIGR00594">
    <property type="entry name" value="polc"/>
    <property type="match status" value="1"/>
</dbReference>
<name>A0ABT1S1E4_9FIRM</name>
<dbReference type="NCBIfam" id="NF004226">
    <property type="entry name" value="PRK05673.1"/>
    <property type="match status" value="1"/>
</dbReference>
<dbReference type="Pfam" id="PF02811">
    <property type="entry name" value="PHP"/>
    <property type="match status" value="1"/>
</dbReference>
<dbReference type="SMART" id="SM00481">
    <property type="entry name" value="POLIIIAc"/>
    <property type="match status" value="1"/>
</dbReference>
<evidence type="ECO:0000256" key="6">
    <source>
        <dbReference type="ARBA" id="ARBA00022695"/>
    </source>
</evidence>
<accession>A0ABT1S1E4</accession>
<feature type="region of interest" description="Disordered" evidence="11">
    <location>
        <begin position="1066"/>
        <end position="1086"/>
    </location>
</feature>
<dbReference type="Pfam" id="PF01336">
    <property type="entry name" value="tRNA_anti-codon"/>
    <property type="match status" value="1"/>
</dbReference>
<dbReference type="SUPFAM" id="SSF89550">
    <property type="entry name" value="PHP domain-like"/>
    <property type="match status" value="1"/>
</dbReference>
<keyword evidence="7" id="KW-0235">DNA replication</keyword>
<gene>
    <name evidence="13" type="ORF">NE695_12505</name>
</gene>
<evidence type="ECO:0000256" key="1">
    <source>
        <dbReference type="ARBA" id="ARBA00004496"/>
    </source>
</evidence>
<reference evidence="13 14" key="1">
    <citation type="submission" date="2022-06" db="EMBL/GenBank/DDBJ databases">
        <title>Isolation of gut microbiota from human fecal samples.</title>
        <authorList>
            <person name="Pamer E.G."/>
            <person name="Barat B."/>
            <person name="Waligurski E."/>
            <person name="Medina S."/>
            <person name="Paddock L."/>
            <person name="Mostad J."/>
        </authorList>
    </citation>
    <scope>NUCLEOTIDE SEQUENCE [LARGE SCALE GENOMIC DNA]</scope>
    <source>
        <strain evidence="13 14">DFI.9.73</strain>
    </source>
</reference>
<dbReference type="EC" id="2.7.7.7" evidence="3"/>
<dbReference type="CDD" id="cd12113">
    <property type="entry name" value="PHP_PolIIIA_DnaE3"/>
    <property type="match status" value="1"/>
</dbReference>
<dbReference type="GO" id="GO:0003887">
    <property type="term" value="F:DNA-directed DNA polymerase activity"/>
    <property type="evidence" value="ECO:0007669"/>
    <property type="project" value="UniProtKB-EC"/>
</dbReference>
<keyword evidence="14" id="KW-1185">Reference proteome</keyword>
<dbReference type="Pfam" id="PF14579">
    <property type="entry name" value="HHH_6"/>
    <property type="match status" value="1"/>
</dbReference>
<evidence type="ECO:0000313" key="14">
    <source>
        <dbReference type="Proteomes" id="UP001524473"/>
    </source>
</evidence>
<organism evidence="13 14">
    <name type="scientific">Neglectibacter timonensis</name>
    <dbReference type="NCBI Taxonomy" id="1776382"/>
    <lineage>
        <taxon>Bacteria</taxon>
        <taxon>Bacillati</taxon>
        <taxon>Bacillota</taxon>
        <taxon>Clostridia</taxon>
        <taxon>Eubacteriales</taxon>
        <taxon>Oscillospiraceae</taxon>
        <taxon>Neglectibacter</taxon>
    </lineage>
</organism>
<dbReference type="InterPro" id="IPR040982">
    <property type="entry name" value="DNA_pol3_finger"/>
</dbReference>
<dbReference type="Pfam" id="PF17657">
    <property type="entry name" value="DNA_pol3_finger"/>
    <property type="match status" value="1"/>
</dbReference>
<evidence type="ECO:0000256" key="4">
    <source>
        <dbReference type="ARBA" id="ARBA00019114"/>
    </source>
</evidence>
<dbReference type="InterPro" id="IPR016195">
    <property type="entry name" value="Pol/histidinol_Pase-like"/>
</dbReference>
<dbReference type="Pfam" id="PF07733">
    <property type="entry name" value="DNA_pol3_alpha"/>
    <property type="match status" value="1"/>
</dbReference>
<dbReference type="InterPro" id="IPR041931">
    <property type="entry name" value="DNA_pol3_alpha_thumb_dom"/>
</dbReference>
<dbReference type="Gene3D" id="3.20.20.140">
    <property type="entry name" value="Metal-dependent hydrolases"/>
    <property type="match status" value="1"/>
</dbReference>
<keyword evidence="5 13" id="KW-0808">Transferase</keyword>
<dbReference type="Gene3D" id="2.40.50.140">
    <property type="entry name" value="Nucleic acid-binding proteins"/>
    <property type="match status" value="1"/>
</dbReference>
<evidence type="ECO:0000256" key="9">
    <source>
        <dbReference type="ARBA" id="ARBA00025611"/>
    </source>
</evidence>
<comment type="caution">
    <text evidence="13">The sequence shown here is derived from an EMBL/GenBank/DDBJ whole genome shotgun (WGS) entry which is preliminary data.</text>
</comment>
<keyword evidence="8" id="KW-0239">DNA-directed DNA polymerase</keyword>
<sequence length="1164" mass="132089">MAFVHLHLHTEYSLLDGACRIERLLDHIQEMGQNAVAITDHGCMYGVIDFYKAAKKRGVKPIIGCEVYVAKRTRFDKVHEFDAENRHLVLLCENETGYRNLITMVSKAWTEGFYNKPRVDFELLQQYHEGLIALSACLSGEIPRALARNDYEGAKEAALQYRDIFGEGNFYLELQDHGLDGEHYVNPNIIRMSRETGIPLVVTNDCHYIAPEDSRMHHILLCIQTGRTVEDADTLEFGSEEFYCKTEEEMRALFPELPEAADNTVKIAERCHLEFEFGKTKLPHFETPDGSGNEEFFVRMCREGLLRRYGEHPDQSLKDRLDYEIETISTMGYVNYYLIVWDFIRYAKSVDIPVGPGRGSGAGSLAAYCMGITNVDPIRYGLIFERFLNPERVSMPDFDIDFSDERRDEIIEYVVEKYGADHVAQIVTFGTMAARGALRDVGRAMAIPYSKVDQVAKLVPMELNITLDKAMKVSAEFREKYESDDQVRELVDMARKIEGMPRHTSTHAAGVLITDRPVMDYVPLAKNDDAVVTQFTMTTIEELGLLKMDFLGLRNLSVIDNAEKMIRRREPQFSMERIPEDDENVFAMLSAAASEGVFQFESGGMKRLLVQARPESIEDLTAIISLYRPGPMQFIPAYLENRKNPGKITYRHERLRNILDVTYGCIIYQEQVMQIFRDLAGYSLGRADIVRRAMSKKKHDVLNREHEVFLHGQRREDGSWEVEGCVNRGVDEATAEALFKEIQNFASYAFNKSHAAAYAVVAYQTAYLKYHYPCEYMAALLSSVLGWTGKVAEYIEECERLDISVLPPHVNYSENGFTVVGKSIRFGLLAVKNLGKGVILRMIAERKSGGDFTSFYNFCKRMFSRDMNRRAVESLIKSGALDGLGNNRREMLLAVGPVLDGLEEDRRKNVEGQMGFFDTAGASEGGEPSLPHADDFPPQDKLAMEKEVTGMYLSGHPMASYSALYRTGAYARIDEIFLSAEREIEKYQDDQRVTLLAIVTGVKKKITKSNASMAFVTLEDMYGTIEALVFPRTLEQYGNLLFEGSVVEARGRLSFTEEKEPKFVCDGLERPPESTAAGGSDKPQKPVREGLYLKVDSEHDPRYRKALQYIELFEGASDVYIAMRNTGKLVRTSAKYRVEVNRSLLTALEKLLGEENVAFRGQWR</sequence>
<dbReference type="InterPro" id="IPR004013">
    <property type="entry name" value="PHP_dom"/>
</dbReference>
<dbReference type="PANTHER" id="PTHR32294:SF0">
    <property type="entry name" value="DNA POLYMERASE III SUBUNIT ALPHA"/>
    <property type="match status" value="1"/>
</dbReference>